<dbReference type="InterPro" id="IPR036364">
    <property type="entry name" value="SEA_dom_sf"/>
</dbReference>
<proteinExistence type="predicted"/>
<name>A0AAD9MYG8_RIDPI</name>
<dbReference type="EMBL" id="JAODUO010002761">
    <property type="protein sequence ID" value="KAK2150472.1"/>
    <property type="molecule type" value="Genomic_DNA"/>
</dbReference>
<dbReference type="Proteomes" id="UP001209878">
    <property type="component" value="Unassembled WGS sequence"/>
</dbReference>
<feature type="compositionally biased region" description="Polar residues" evidence="1">
    <location>
        <begin position="164"/>
        <end position="185"/>
    </location>
</feature>
<evidence type="ECO:0000313" key="3">
    <source>
        <dbReference type="Proteomes" id="UP001209878"/>
    </source>
</evidence>
<feature type="compositionally biased region" description="Basic and acidic residues" evidence="1">
    <location>
        <begin position="153"/>
        <end position="162"/>
    </location>
</feature>
<keyword evidence="3" id="KW-1185">Reference proteome</keyword>
<protein>
    <submittedName>
        <fullName evidence="2">Uncharacterized protein</fullName>
    </submittedName>
</protein>
<comment type="caution">
    <text evidence="2">The sequence shown here is derived from an EMBL/GenBank/DDBJ whole genome shotgun (WGS) entry which is preliminary data.</text>
</comment>
<evidence type="ECO:0000256" key="1">
    <source>
        <dbReference type="SAM" id="MobiDB-lite"/>
    </source>
</evidence>
<dbReference type="AlphaFoldDB" id="A0AAD9MYG8"/>
<feature type="region of interest" description="Disordered" evidence="1">
    <location>
        <begin position="153"/>
        <end position="185"/>
    </location>
</feature>
<gene>
    <name evidence="2" type="ORF">NP493_2771g00001</name>
</gene>
<evidence type="ECO:0000313" key="2">
    <source>
        <dbReference type="EMBL" id="KAK2150472.1"/>
    </source>
</evidence>
<reference evidence="2" key="1">
    <citation type="journal article" date="2023" name="Mol. Biol. Evol.">
        <title>Third-Generation Sequencing Reveals the Adaptive Role of the Epigenome in Three Deep-Sea Polychaetes.</title>
        <authorList>
            <person name="Perez M."/>
            <person name="Aroh O."/>
            <person name="Sun Y."/>
            <person name="Lan Y."/>
            <person name="Juniper S.K."/>
            <person name="Young C.R."/>
            <person name="Angers B."/>
            <person name="Qian P.Y."/>
        </authorList>
    </citation>
    <scope>NUCLEOTIDE SEQUENCE</scope>
    <source>
        <strain evidence="2">R07B-5</strain>
    </source>
</reference>
<organism evidence="2 3">
    <name type="scientific">Ridgeia piscesae</name>
    <name type="common">Tubeworm</name>
    <dbReference type="NCBI Taxonomy" id="27915"/>
    <lineage>
        <taxon>Eukaryota</taxon>
        <taxon>Metazoa</taxon>
        <taxon>Spiralia</taxon>
        <taxon>Lophotrochozoa</taxon>
        <taxon>Annelida</taxon>
        <taxon>Polychaeta</taxon>
        <taxon>Sedentaria</taxon>
        <taxon>Canalipalpata</taxon>
        <taxon>Sabellida</taxon>
        <taxon>Siboglinidae</taxon>
        <taxon>Ridgeia</taxon>
    </lineage>
</organism>
<accession>A0AAD9MYG8</accession>
<dbReference type="SUPFAM" id="SSF82671">
    <property type="entry name" value="SEA domain"/>
    <property type="match status" value="1"/>
</dbReference>
<sequence>MMSPVNFNVRTEHEDMTWSNDLGDPSSAEYQQKKIEYCNAVHQAFKDSFRGCRVNEFLKQDKQVDATIRLTTDDIKYRGQQLAMATSPDKLNAVVRRILESFKTDSSFFRGQKVPLKISVEHLLSKKEPTKKATTTEPATLVDVNHLPVTEMNTERSSDKDNATGFTTPNTTASTVNLPDSTKSAENGTEVTITTIIIHYNGSLNNVSGASLVNGSDVMSGVTVTLTPNITAVNATAPTTTPYQPVEGVGVDMEDTNDTLVISTITIDVPLFGLGPVEGIDSSGSTTVFSFNEDELFGTDEELPWCDD</sequence>